<dbReference type="GO" id="GO:1990834">
    <property type="term" value="P:response to odorant"/>
    <property type="evidence" value="ECO:0007669"/>
    <property type="project" value="TreeGrafter"/>
</dbReference>
<dbReference type="Proteomes" id="UP000046393">
    <property type="component" value="Unplaced"/>
</dbReference>
<evidence type="ECO:0000313" key="1">
    <source>
        <dbReference type="Proteomes" id="UP000046393"/>
    </source>
</evidence>
<dbReference type="GO" id="GO:0042048">
    <property type="term" value="P:olfactory behavior"/>
    <property type="evidence" value="ECO:0007669"/>
    <property type="project" value="TreeGrafter"/>
</dbReference>
<dbReference type="GO" id="GO:0030424">
    <property type="term" value="C:axon"/>
    <property type="evidence" value="ECO:0007669"/>
    <property type="project" value="TreeGrafter"/>
</dbReference>
<organism evidence="1 2">
    <name type="scientific">Syphacia muris</name>
    <dbReference type="NCBI Taxonomy" id="451379"/>
    <lineage>
        <taxon>Eukaryota</taxon>
        <taxon>Metazoa</taxon>
        <taxon>Ecdysozoa</taxon>
        <taxon>Nematoda</taxon>
        <taxon>Chromadorea</taxon>
        <taxon>Rhabditida</taxon>
        <taxon>Spirurina</taxon>
        <taxon>Oxyuridomorpha</taxon>
        <taxon>Oxyuroidea</taxon>
        <taxon>Oxyuridae</taxon>
        <taxon>Syphacia</taxon>
    </lineage>
</organism>
<reference evidence="2" key="1">
    <citation type="submission" date="2017-02" db="UniProtKB">
        <authorList>
            <consortium name="WormBaseParasite"/>
        </authorList>
    </citation>
    <scope>IDENTIFICATION</scope>
</reference>
<proteinExistence type="predicted"/>
<dbReference type="STRING" id="451379.A0A0N5AVD6"/>
<keyword evidence="1" id="KW-1185">Reference proteome</keyword>
<dbReference type="Pfam" id="PF06579">
    <property type="entry name" value="Ly-6_related"/>
    <property type="match status" value="1"/>
</dbReference>
<protein>
    <submittedName>
        <fullName evidence="2">Secreted protein</fullName>
    </submittedName>
</protein>
<dbReference type="GO" id="GO:0043025">
    <property type="term" value="C:neuronal cell body"/>
    <property type="evidence" value="ECO:0007669"/>
    <property type="project" value="TreeGrafter"/>
</dbReference>
<sequence>MKQCVLYFYTFKNSGCYTCASLEYEHLYKKFQSFRHSMNRPLFGSFCDETGELKRLVPTVRCRSTCVTLVEPQYFGGIQAQDTPFLYIRGCADSIFSAAKESSREIGLLRSEAGCIDLRWSQIWPSIQADELVKKRHTKRNNRNLA</sequence>
<name>A0A0N5AVD6_9BILA</name>
<dbReference type="InterPro" id="IPR010558">
    <property type="entry name" value="Ly-6-related"/>
</dbReference>
<accession>A0A0N5AVD6</accession>
<evidence type="ECO:0000313" key="2">
    <source>
        <dbReference type="WBParaSite" id="SMUV_0000885201-mRNA-1"/>
    </source>
</evidence>
<dbReference type="PANTHER" id="PTHR34722:SF9">
    <property type="entry name" value="HOMOLOG OF ODR-2 (TWO)"/>
    <property type="match status" value="1"/>
</dbReference>
<dbReference type="WBParaSite" id="SMUV_0000885201-mRNA-1">
    <property type="protein sequence ID" value="SMUV_0000885201-mRNA-1"/>
    <property type="gene ID" value="SMUV_0000885201"/>
</dbReference>
<dbReference type="PANTHER" id="PTHR34722">
    <property type="entry name" value="HOMOLOG OF ODR-2 (TWO)-RELATED"/>
    <property type="match status" value="1"/>
</dbReference>
<dbReference type="AlphaFoldDB" id="A0A0N5AVD6"/>